<proteinExistence type="predicted"/>
<dbReference type="EMBL" id="RXLQ01000028">
    <property type="protein sequence ID" value="RSZ55304.1"/>
    <property type="molecule type" value="Genomic_DNA"/>
</dbReference>
<dbReference type="Proteomes" id="UP000278085">
    <property type="component" value="Unassembled WGS sequence"/>
</dbReference>
<dbReference type="Pfam" id="PF08895">
    <property type="entry name" value="DUF1840"/>
    <property type="match status" value="1"/>
</dbReference>
<protein>
    <submittedName>
        <fullName evidence="2">DUF1840 domain-containing protein</fullName>
    </submittedName>
</protein>
<evidence type="ECO:0000313" key="3">
    <source>
        <dbReference type="Proteomes" id="UP000278085"/>
    </source>
</evidence>
<evidence type="ECO:0000313" key="2">
    <source>
        <dbReference type="EMBL" id="RSZ55304.1"/>
    </source>
</evidence>
<name>A0A430HCQ5_9BURK</name>
<dbReference type="RefSeq" id="WP_126077686.1">
    <property type="nucleotide sequence ID" value="NZ_CP051166.1"/>
</dbReference>
<dbReference type="AlphaFoldDB" id="A0A430HCQ5"/>
<feature type="region of interest" description="Disordered" evidence="1">
    <location>
        <begin position="56"/>
        <end position="83"/>
    </location>
</feature>
<organism evidence="2 3">
    <name type="scientific">Massilia atriviolacea</name>
    <dbReference type="NCBI Taxonomy" id="2495579"/>
    <lineage>
        <taxon>Bacteria</taxon>
        <taxon>Pseudomonadati</taxon>
        <taxon>Pseudomonadota</taxon>
        <taxon>Betaproteobacteria</taxon>
        <taxon>Burkholderiales</taxon>
        <taxon>Oxalobacteraceae</taxon>
        <taxon>Telluria group</taxon>
        <taxon>Massilia</taxon>
    </lineage>
</organism>
<comment type="caution">
    <text evidence="2">The sequence shown here is derived from an EMBL/GenBank/DDBJ whole genome shotgun (WGS) entry which is preliminary data.</text>
</comment>
<evidence type="ECO:0000256" key="1">
    <source>
        <dbReference type="SAM" id="MobiDB-lite"/>
    </source>
</evidence>
<sequence length="114" mass="12689">MLITFTSKAASEVLMYKEHAKRILDLLHKDVDQGVITAAEAPHALQVLEQEIAESRQHAVSEDVERDVHAHHNDDGDDANHEQIEQVSFSTRAYPLVEMLRAAKAGGHDVVWGV</sequence>
<dbReference type="OrthoDB" id="5296629at2"/>
<keyword evidence="3" id="KW-1185">Reference proteome</keyword>
<dbReference type="InterPro" id="IPR014991">
    <property type="entry name" value="DUF1840"/>
</dbReference>
<reference evidence="2 3" key="1">
    <citation type="submission" date="2018-12" db="EMBL/GenBank/DDBJ databases">
        <authorList>
            <person name="Yang E."/>
        </authorList>
    </citation>
    <scope>NUCLEOTIDE SEQUENCE [LARGE SCALE GENOMIC DNA]</scope>
    <source>
        <strain evidence="2 3">SOD</strain>
    </source>
</reference>
<gene>
    <name evidence="2" type="ORF">EJB06_29965</name>
</gene>
<accession>A0A430HCQ5</accession>